<comment type="caution">
    <text evidence="3">The sequence shown here is derived from an EMBL/GenBank/DDBJ whole genome shotgun (WGS) entry which is preliminary data.</text>
</comment>
<feature type="domain" description="OTU" evidence="2">
    <location>
        <begin position="187"/>
        <end position="339"/>
    </location>
</feature>
<feature type="region of interest" description="Disordered" evidence="1">
    <location>
        <begin position="48"/>
        <end position="119"/>
    </location>
</feature>
<dbReference type="Gene3D" id="3.90.70.80">
    <property type="match status" value="1"/>
</dbReference>
<evidence type="ECO:0000313" key="3">
    <source>
        <dbReference type="EMBL" id="OMH84125.1"/>
    </source>
</evidence>
<organism evidence="3 4">
    <name type="scientific">Zancudomyces culisetae</name>
    <name type="common">Gut fungus</name>
    <name type="synonym">Smittium culisetae</name>
    <dbReference type="NCBI Taxonomy" id="1213189"/>
    <lineage>
        <taxon>Eukaryota</taxon>
        <taxon>Fungi</taxon>
        <taxon>Fungi incertae sedis</taxon>
        <taxon>Zoopagomycota</taxon>
        <taxon>Kickxellomycotina</taxon>
        <taxon>Harpellomycetes</taxon>
        <taxon>Harpellales</taxon>
        <taxon>Legeriomycetaceae</taxon>
        <taxon>Zancudomyces</taxon>
    </lineage>
</organism>
<feature type="compositionally biased region" description="Basic and acidic residues" evidence="1">
    <location>
        <begin position="48"/>
        <end position="73"/>
    </location>
</feature>
<dbReference type="PROSITE" id="PS50802">
    <property type="entry name" value="OTU"/>
    <property type="match status" value="1"/>
</dbReference>
<dbReference type="EMBL" id="LSSK01000248">
    <property type="protein sequence ID" value="OMH84125.1"/>
    <property type="molecule type" value="Genomic_DNA"/>
</dbReference>
<protein>
    <submittedName>
        <fullName evidence="3">OTU domain-containing protein 6B</fullName>
    </submittedName>
</protein>
<name>A0A1R1PT05_ZANCU</name>
<evidence type="ECO:0000313" key="4">
    <source>
        <dbReference type="Proteomes" id="UP000188320"/>
    </source>
</evidence>
<dbReference type="InterPro" id="IPR050704">
    <property type="entry name" value="Peptidase_C85-like"/>
</dbReference>
<accession>A0A1R1PT05</accession>
<dbReference type="SUPFAM" id="SSF54001">
    <property type="entry name" value="Cysteine proteinases"/>
    <property type="match status" value="1"/>
</dbReference>
<keyword evidence="4" id="KW-1185">Reference proteome</keyword>
<dbReference type="PANTHER" id="PTHR12419">
    <property type="entry name" value="OTU DOMAIN CONTAINING PROTEIN"/>
    <property type="match status" value="1"/>
</dbReference>
<evidence type="ECO:0000256" key="1">
    <source>
        <dbReference type="SAM" id="MobiDB-lite"/>
    </source>
</evidence>
<dbReference type="InterPro" id="IPR038765">
    <property type="entry name" value="Papain-like_cys_pep_sf"/>
</dbReference>
<sequence>MSKITALKKTFKGNSTSSGKKKLKADIEQLESELKIKHEDEIRRYNILYGDKDNEASKSVHTGESDGEEKGNHSDGGNSTKDELEADEDKGKAKGKGKGRGKGSKSDVPKVETSKQDDIEANINLSGLSLYKNTGGGFTSKSQQRKMKKQKKMEEMMLEAEKEALDMPNYEELESAAIKNTLKQDNLRMYEIKADGHCLYSAISYVLKAEKNKEYSVSELRRIAGDYIRDNMNDFAPFMDIDMDDEQAFLEHIDEIKYTALWGGQIEITALSQALGIEIHIYSASNDYYSSGAGGYKCTVLKIGEGSERGTTESGEAVKLSFHKHAYGLGEHYNAVLRNQ</sequence>
<feature type="region of interest" description="Disordered" evidence="1">
    <location>
        <begin position="1"/>
        <end position="25"/>
    </location>
</feature>
<proteinExistence type="predicted"/>
<reference evidence="4" key="1">
    <citation type="submission" date="2017-01" db="EMBL/GenBank/DDBJ databases">
        <authorList>
            <person name="Wang Y."/>
            <person name="White M."/>
            <person name="Kvist S."/>
            <person name="Moncalvo J.-M."/>
        </authorList>
    </citation>
    <scope>NUCLEOTIDE SEQUENCE [LARGE SCALE GENOMIC DNA]</scope>
    <source>
        <strain evidence="4">COL-18-3</strain>
    </source>
</reference>
<dbReference type="GO" id="GO:0016579">
    <property type="term" value="P:protein deubiquitination"/>
    <property type="evidence" value="ECO:0007669"/>
    <property type="project" value="TreeGrafter"/>
</dbReference>
<feature type="compositionally biased region" description="Basic residues" evidence="1">
    <location>
        <begin position="93"/>
        <end position="103"/>
    </location>
</feature>
<dbReference type="PANTHER" id="PTHR12419:SF10">
    <property type="entry name" value="DEUBIQUITINASE OTUD6B"/>
    <property type="match status" value="1"/>
</dbReference>
<evidence type="ECO:0000259" key="2">
    <source>
        <dbReference type="PROSITE" id="PS50802"/>
    </source>
</evidence>
<dbReference type="InterPro" id="IPR003323">
    <property type="entry name" value="OTU_dom"/>
</dbReference>
<dbReference type="Proteomes" id="UP000188320">
    <property type="component" value="Unassembled WGS sequence"/>
</dbReference>
<feature type="compositionally biased region" description="Basic and acidic residues" evidence="1">
    <location>
        <begin position="104"/>
        <end position="118"/>
    </location>
</feature>
<dbReference type="CDD" id="cd22748">
    <property type="entry name" value="OTU_OTUD6-like"/>
    <property type="match status" value="1"/>
</dbReference>
<dbReference type="OrthoDB" id="415023at2759"/>
<dbReference type="Pfam" id="PF02338">
    <property type="entry name" value="OTU"/>
    <property type="match status" value="1"/>
</dbReference>
<dbReference type="AlphaFoldDB" id="A0A1R1PT05"/>
<dbReference type="GO" id="GO:0004843">
    <property type="term" value="F:cysteine-type deubiquitinase activity"/>
    <property type="evidence" value="ECO:0007669"/>
    <property type="project" value="TreeGrafter"/>
</dbReference>
<gene>
    <name evidence="3" type="ORF">AX774_g2352</name>
</gene>